<comment type="caution">
    <text evidence="2">The sequence shown here is derived from an EMBL/GenBank/DDBJ whole genome shotgun (WGS) entry which is preliminary data.</text>
</comment>
<gene>
    <name evidence="2" type="ORF">G6F50_014021</name>
</gene>
<dbReference type="Proteomes" id="UP000740926">
    <property type="component" value="Unassembled WGS sequence"/>
</dbReference>
<feature type="compositionally biased region" description="Basic and acidic residues" evidence="1">
    <location>
        <begin position="244"/>
        <end position="253"/>
    </location>
</feature>
<feature type="region of interest" description="Disordered" evidence="1">
    <location>
        <begin position="233"/>
        <end position="266"/>
    </location>
</feature>
<evidence type="ECO:0000256" key="1">
    <source>
        <dbReference type="SAM" id="MobiDB-lite"/>
    </source>
</evidence>
<name>A0A9P6YA21_9FUNG</name>
<protein>
    <submittedName>
        <fullName evidence="2">Uncharacterized protein</fullName>
    </submittedName>
</protein>
<accession>A0A9P6YA21</accession>
<dbReference type="AlphaFoldDB" id="A0A9P6YA21"/>
<feature type="region of interest" description="Disordered" evidence="1">
    <location>
        <begin position="180"/>
        <end position="215"/>
    </location>
</feature>
<dbReference type="EMBL" id="JAANIU010006191">
    <property type="protein sequence ID" value="KAG1543205.1"/>
    <property type="molecule type" value="Genomic_DNA"/>
</dbReference>
<keyword evidence="3" id="KW-1185">Reference proteome</keyword>
<organism evidence="2 3">
    <name type="scientific">Rhizopus delemar</name>
    <dbReference type="NCBI Taxonomy" id="936053"/>
    <lineage>
        <taxon>Eukaryota</taxon>
        <taxon>Fungi</taxon>
        <taxon>Fungi incertae sedis</taxon>
        <taxon>Mucoromycota</taxon>
        <taxon>Mucoromycotina</taxon>
        <taxon>Mucoromycetes</taxon>
        <taxon>Mucorales</taxon>
        <taxon>Mucorineae</taxon>
        <taxon>Rhizopodaceae</taxon>
        <taxon>Rhizopus</taxon>
    </lineage>
</organism>
<evidence type="ECO:0000313" key="2">
    <source>
        <dbReference type="EMBL" id="KAG1543205.1"/>
    </source>
</evidence>
<sequence>MPGPRSDTVSATRNPATGVAQHFAQRHTVAGDPGAAYFGGDFDAQPAGFHGADAAAGFVDGFGHPDRLRGPFAQAVRDGGVHQQLIDQLAGMGGVQVDAADAFAQACRIGFLQRHLGLRAQGRQGCADLMRGVGHQRVQGIHDDGKALHEGVKRFDQAAHLAGHRGGKRRQIFRRAGAQVTLQHGQRRKRALHPEPQQAQRHQRNDQQRQDPPAQDCAGQFFARAQRFGHAHRHPTGMLAGGHEPAHGRHPDRLIVIARAPGRRNR</sequence>
<evidence type="ECO:0000313" key="3">
    <source>
        <dbReference type="Proteomes" id="UP000740926"/>
    </source>
</evidence>
<proteinExistence type="predicted"/>
<reference evidence="2 3" key="1">
    <citation type="journal article" date="2020" name="Microb. Genom.">
        <title>Genetic diversity of clinical and environmental Mucorales isolates obtained from an investigation of mucormycosis cases among solid organ transplant recipients.</title>
        <authorList>
            <person name="Nguyen M.H."/>
            <person name="Kaul D."/>
            <person name="Muto C."/>
            <person name="Cheng S.J."/>
            <person name="Richter R.A."/>
            <person name="Bruno V.M."/>
            <person name="Liu G."/>
            <person name="Beyhan S."/>
            <person name="Sundermann A.J."/>
            <person name="Mounaud S."/>
            <person name="Pasculle A.W."/>
            <person name="Nierman W.C."/>
            <person name="Driscoll E."/>
            <person name="Cumbie R."/>
            <person name="Clancy C.J."/>
            <person name="Dupont C.L."/>
        </authorList>
    </citation>
    <scope>NUCLEOTIDE SEQUENCE [LARGE SCALE GENOMIC DNA]</scope>
    <source>
        <strain evidence="2 3">GL24</strain>
    </source>
</reference>